<comment type="caution">
    <text evidence="1">The sequence shown here is derived from an EMBL/GenBank/DDBJ whole genome shotgun (WGS) entry which is preliminary data.</text>
</comment>
<reference evidence="1" key="1">
    <citation type="journal article" date="2015" name="Nature">
        <title>Complex archaea that bridge the gap between prokaryotes and eukaryotes.</title>
        <authorList>
            <person name="Spang A."/>
            <person name="Saw J.H."/>
            <person name="Jorgensen S.L."/>
            <person name="Zaremba-Niedzwiedzka K."/>
            <person name="Martijn J."/>
            <person name="Lind A.E."/>
            <person name="van Eijk R."/>
            <person name="Schleper C."/>
            <person name="Guy L."/>
            <person name="Ettema T.J."/>
        </authorList>
    </citation>
    <scope>NUCLEOTIDE SEQUENCE</scope>
</reference>
<proteinExistence type="predicted"/>
<name>A0A0F9PBF3_9ZZZZ</name>
<dbReference type="AlphaFoldDB" id="A0A0F9PBF3"/>
<evidence type="ECO:0000313" key="1">
    <source>
        <dbReference type="EMBL" id="KKM90712.1"/>
    </source>
</evidence>
<sequence>MSEPDRIRISGADLPPKGLRVLREILASAGLTAATVTSGSRTPAQQAKVMYEMCRANGPDYLDRLYRRPGREVVSVYRRHADAPEPELLRLMTQAIDRLGPANVSKHCSAEHIAFDVAPSSIADADAFVRAAGAHPEVVQFIPPPADPGYHIVLRR</sequence>
<protein>
    <submittedName>
        <fullName evidence="1">Uncharacterized protein</fullName>
    </submittedName>
</protein>
<accession>A0A0F9PBF3</accession>
<dbReference type="EMBL" id="LAZR01006638">
    <property type="protein sequence ID" value="KKM90712.1"/>
    <property type="molecule type" value="Genomic_DNA"/>
</dbReference>
<gene>
    <name evidence="1" type="ORF">LCGC14_1235880</name>
</gene>
<organism evidence="1">
    <name type="scientific">marine sediment metagenome</name>
    <dbReference type="NCBI Taxonomy" id="412755"/>
    <lineage>
        <taxon>unclassified sequences</taxon>
        <taxon>metagenomes</taxon>
        <taxon>ecological metagenomes</taxon>
    </lineage>
</organism>